<dbReference type="GO" id="GO:0061564">
    <property type="term" value="P:axon development"/>
    <property type="evidence" value="ECO:0007669"/>
    <property type="project" value="UniProtKB-ARBA"/>
</dbReference>
<keyword evidence="4 11" id="KW-0732">Signal</keyword>
<dbReference type="GO" id="GO:0071711">
    <property type="term" value="P:basement membrane organization"/>
    <property type="evidence" value="ECO:0007669"/>
    <property type="project" value="UniProtKB-ARBA"/>
</dbReference>
<evidence type="ECO:0000256" key="5">
    <source>
        <dbReference type="ARBA" id="ARBA00022737"/>
    </source>
</evidence>
<feature type="disulfide bond" evidence="10">
    <location>
        <begin position="461"/>
        <end position="470"/>
    </location>
</feature>
<keyword evidence="15" id="KW-1185">Reference proteome</keyword>
<keyword evidence="6" id="KW-0084">Basement membrane</keyword>
<feature type="disulfide bond" evidence="10">
    <location>
        <begin position="1449"/>
        <end position="1458"/>
    </location>
</feature>
<keyword evidence="8" id="KW-0325">Glycoprotein</keyword>
<dbReference type="InterPro" id="IPR002049">
    <property type="entry name" value="LE_dom"/>
</dbReference>
<dbReference type="Proteomes" id="UP001620626">
    <property type="component" value="Unassembled WGS sequence"/>
</dbReference>
<feature type="disulfide bond" evidence="10">
    <location>
        <begin position="629"/>
        <end position="646"/>
    </location>
</feature>
<dbReference type="PROSITE" id="PS50027">
    <property type="entry name" value="EGF_LAM_2"/>
    <property type="match status" value="10"/>
</dbReference>
<dbReference type="PANTHER" id="PTHR10574">
    <property type="entry name" value="NETRIN/LAMININ-RELATED"/>
    <property type="match status" value="1"/>
</dbReference>
<feature type="domain" description="Laminin EGF-like" evidence="12">
    <location>
        <begin position="773"/>
        <end position="825"/>
    </location>
</feature>
<evidence type="ECO:0000256" key="9">
    <source>
        <dbReference type="ARBA" id="ARBA00023292"/>
    </source>
</evidence>
<dbReference type="GO" id="GO:0006950">
    <property type="term" value="P:response to stress"/>
    <property type="evidence" value="ECO:0007669"/>
    <property type="project" value="UniProtKB-ARBA"/>
</dbReference>
<dbReference type="InterPro" id="IPR000742">
    <property type="entry name" value="EGF"/>
</dbReference>
<feature type="disulfide bond" evidence="10">
    <location>
        <begin position="693"/>
        <end position="702"/>
    </location>
</feature>
<feature type="disulfide bond" evidence="10">
    <location>
        <begin position="1569"/>
        <end position="1586"/>
    </location>
</feature>
<dbReference type="Gene3D" id="2.60.120.260">
    <property type="entry name" value="Galactose-binding domain-like"/>
    <property type="match status" value="1"/>
</dbReference>
<evidence type="ECO:0000256" key="3">
    <source>
        <dbReference type="ARBA" id="ARBA00022530"/>
    </source>
</evidence>
<dbReference type="FunFam" id="2.10.25.10:FF:000209">
    <property type="entry name" value="Laminin subunit alpha 5"/>
    <property type="match status" value="2"/>
</dbReference>
<dbReference type="SMART" id="SM00181">
    <property type="entry name" value="EGF"/>
    <property type="match status" value="7"/>
</dbReference>
<feature type="disulfide bond" evidence="10">
    <location>
        <begin position="673"/>
        <end position="685"/>
    </location>
</feature>
<evidence type="ECO:0000259" key="12">
    <source>
        <dbReference type="PROSITE" id="PS50027"/>
    </source>
</evidence>
<evidence type="ECO:0000256" key="8">
    <source>
        <dbReference type="ARBA" id="ARBA00023180"/>
    </source>
</evidence>
<evidence type="ECO:0000256" key="7">
    <source>
        <dbReference type="ARBA" id="ARBA00023157"/>
    </source>
</evidence>
<feature type="disulfide bond" evidence="10">
    <location>
        <begin position="1588"/>
        <end position="1597"/>
    </location>
</feature>
<evidence type="ECO:0000256" key="4">
    <source>
        <dbReference type="ARBA" id="ARBA00022729"/>
    </source>
</evidence>
<dbReference type="PRINTS" id="PR00011">
    <property type="entry name" value="EGFLAMININ"/>
</dbReference>
<feature type="disulfide bond" evidence="10">
    <location>
        <begin position="1542"/>
        <end position="1551"/>
    </location>
</feature>
<feature type="disulfide bond" evidence="10">
    <location>
        <begin position="537"/>
        <end position="554"/>
    </location>
</feature>
<dbReference type="FunFam" id="2.10.25.10:FF:000069">
    <property type="entry name" value="Laminin subunit alpha 1"/>
    <property type="match status" value="1"/>
</dbReference>
<sequence>MNIVIPTKLVLIFPLLFTLASAQAEPEDSNRIGPLTPPSFNVAEGRKVTASSTCGEVNGRPIREVYCTIAGANPYTPYNQYTTYQTDNRHQSRFREMRTEASSFIQGGQNCDFCEAGTASAHPASYLVDGTSNWYQSPPLSRGMMYSEVNITIDLEQEFQIVSLFIQMANSPRPGTWILEHSDDFGITYKPWQFFAPSPAECTRMFGINSVYPIMKDDDVVCTTEYSHLLPMENGEMLIHLIEGRPSKNNFGGSPVLKQFVKATNVRLRLLKPKTMQGHLMDLHSKDDVTADTSVTRRYYYGIKEVHLFGRCICNGHGANCEAQDPSRPRARLCLCKHNTEGDQCQRCQAGFMQKKWRPSHEGDPFVCEPCNCHGHSSECIYEEELDEKKASLDIYGKFAGGGRCQNCQHNTKGINCNQCTAGFYRPNGKEWSELDVCQPCRCDPTKHTGNCAESTGQCECLPQFTGPNCDQCSPGYYHPPECRPCDCHVNGTEGSQCLPDRPDGQCPCKDGFAGRLCDKCAAGYANITADCAPCGCDAEGSVSSECDVKTTACACKSNFGGLRCEQCAKGYYKHPQCQFCDCDPSGTEDQVCDSASGQCLCKAGFAGRRCDRCDDEFYGYPNCRECSCHEKGSKTKECDQKTGECPCFANFTGRTCDKCSAGHYRFPDCLACDCFSAGSKGLTCDFDGQCYCRENFEGKRCERCMPNFFNWPVCEECNCHPSGVVPEFAGCDKVPPGELCTCRANVEGRTCSQCKPNTWDLQAYHPKGCVDCNCNMTGTLSLFNSCDQLTGQCQCKRFVAGQKCDLCADGFYNIRADSHIGCEPCNCDVGGAIGITCNQESGQCHCRPRIGGRRCDKPIQNHFFPTLWHHRYEAEDGHLPDGKNVRYAIDDHEFPNFSWRGFVVFSTIQEEIVLDLNIHKSSVYKLLAHYRNPTEVNVELEVKLVPVQTQAPDSEQFAKAVFAPSGGHPQNAFVETNPEHTFVLSPGRWNLHVRSPKRLYLDYLVLIPADYYQGEALTERIIEPCRANETENCVELLYPPIPIASKVDAITDLAKFEEVEPGTDNVQNILSHSPSELLPTKIGQAALVRTDDRSKEFRVTISVPENGIYYLLVDYHGWERSAMPVRVRVQQSDHTAEGVLLINHCPYAFFCREMLSAGGRAAMLGLEKSPPPVLVTLQVQPGREFSIGAVTLVKEEQWHNDLLGQKPFCVRKNGACVAQRFPQPSNSIRTEAEKSGKNINSSIAGDKLPFPVAGEPSKMRVMALAGSGAQSTLDIEGVVATPNDYVFVVHYFSPDNPPIVVDVLIQNEHFGDALFHYCPSMSGCRTIVMDKKHSGQHHFRLDDKYVLTFYSNQTHQKWPIYIDYVMAVPLEQYTDKVLRPLPLELANEFVDKCSDDNFHNRPSNTSNYCRQKIFSLTTDFNAAALACDCNTQGSLDFACAEYGGQCKCKPNVIGRKCDRCAAGYYNFPDCIKCKCGLNHQCDEKNGQCFCPRYVEGIACDRCVQYAYGYDALIGCQLCGCSINGSMGAEQRCDPLNGQCLCKENVGGRRCENCLSGYYAFPECRECDCEQSGTTDDVCNDRTARCLCKKNVIGPRCDQCRPGTFDLRKSDLYGCSECFCFRVTDRCRSSNWPIQTLRIPDEAWSLKIGNKSSTNGTILVEDGRIVYAPEAGLAPDELPMEVTFEARLQPGMDYTRMYGLHLSYAISSFPSSERPKTFSQPDVRLFSTIPGEELEHWANEQVNNF</sequence>
<feature type="signal peptide" evidence="11">
    <location>
        <begin position="1"/>
        <end position="24"/>
    </location>
</feature>
<comment type="caution">
    <text evidence="14">The sequence shown here is derived from an EMBL/GenBank/DDBJ whole genome shotgun (WGS) entry which is preliminary data.</text>
</comment>
<dbReference type="EMBL" id="JBICBT010000627">
    <property type="protein sequence ID" value="KAL3106983.1"/>
    <property type="molecule type" value="Genomic_DNA"/>
</dbReference>
<comment type="subcellular location">
    <subcellularLocation>
        <location evidence="1">Secreted</location>
        <location evidence="1">Extracellular space</location>
        <location evidence="1">Extracellular matrix</location>
        <location evidence="1">Basement membrane</location>
    </subcellularLocation>
</comment>
<dbReference type="FunFam" id="2.10.25.10:FF:000407">
    <property type="entry name" value="Laminin subunit alpha-3"/>
    <property type="match status" value="1"/>
</dbReference>
<organism evidence="14 15">
    <name type="scientific">Heterodera trifolii</name>
    <dbReference type="NCBI Taxonomy" id="157864"/>
    <lineage>
        <taxon>Eukaryota</taxon>
        <taxon>Metazoa</taxon>
        <taxon>Ecdysozoa</taxon>
        <taxon>Nematoda</taxon>
        <taxon>Chromadorea</taxon>
        <taxon>Rhabditida</taxon>
        <taxon>Tylenchina</taxon>
        <taxon>Tylenchomorpha</taxon>
        <taxon>Tylenchoidea</taxon>
        <taxon>Heteroderidae</taxon>
        <taxon>Heteroderinae</taxon>
        <taxon>Heterodera</taxon>
    </lineage>
</organism>
<feature type="disulfide bond" evidence="10">
    <location>
        <begin position="486"/>
        <end position="498"/>
    </location>
</feature>
<evidence type="ECO:0000313" key="15">
    <source>
        <dbReference type="Proteomes" id="UP001620626"/>
    </source>
</evidence>
<protein>
    <submittedName>
        <fullName evidence="14">Uncharacterized protein</fullName>
    </submittedName>
</protein>
<feature type="disulfide bond" evidence="10">
    <location>
        <begin position="627"/>
        <end position="639"/>
    </location>
</feature>
<evidence type="ECO:0000256" key="10">
    <source>
        <dbReference type="PROSITE-ProRule" id="PRU00460"/>
    </source>
</evidence>
<feature type="chain" id="PRO_5044882667" evidence="11">
    <location>
        <begin position="25"/>
        <end position="1745"/>
    </location>
</feature>
<dbReference type="PROSITE" id="PS51117">
    <property type="entry name" value="LAMININ_NTER"/>
    <property type="match status" value="1"/>
</dbReference>
<dbReference type="PROSITE" id="PS01248">
    <property type="entry name" value="EGF_LAM_1"/>
    <property type="match status" value="6"/>
</dbReference>
<feature type="domain" description="Laminin EGF-like" evidence="12">
    <location>
        <begin position="486"/>
        <end position="534"/>
    </location>
</feature>
<feature type="disulfide bond" evidence="10">
    <location>
        <begin position="509"/>
        <end position="518"/>
    </location>
</feature>
<dbReference type="FunFam" id="2.10.25.10:FF:000090">
    <property type="entry name" value="laminin subunit alpha"/>
    <property type="match status" value="1"/>
</dbReference>
<feature type="domain" description="Laminin EGF-like" evidence="12">
    <location>
        <begin position="673"/>
        <end position="717"/>
    </location>
</feature>
<proteinExistence type="predicted"/>
<feature type="domain" description="Laminin EGF-like" evidence="12">
    <location>
        <begin position="535"/>
        <end position="580"/>
    </location>
</feature>
<keyword evidence="7 10" id="KW-1015">Disulfide bond</keyword>
<feature type="domain" description="Laminin EGF-like" evidence="12">
    <location>
        <begin position="1567"/>
        <end position="1617"/>
    </location>
</feature>
<dbReference type="Pfam" id="PF00055">
    <property type="entry name" value="Laminin_N"/>
    <property type="match status" value="1"/>
</dbReference>
<evidence type="ECO:0000313" key="14">
    <source>
        <dbReference type="EMBL" id="KAL3106983.1"/>
    </source>
</evidence>
<feature type="disulfide bond" evidence="10">
    <location>
        <begin position="556"/>
        <end position="565"/>
    </location>
</feature>
<feature type="domain" description="Laminin EGF-like" evidence="12">
    <location>
        <begin position="581"/>
        <end position="626"/>
    </location>
</feature>
<evidence type="ECO:0000256" key="11">
    <source>
        <dbReference type="SAM" id="SignalP"/>
    </source>
</evidence>
<dbReference type="InterPro" id="IPR008211">
    <property type="entry name" value="Laminin_N"/>
</dbReference>
<feature type="domain" description="Laminin EGF-like" evidence="12">
    <location>
        <begin position="441"/>
        <end position="485"/>
    </location>
</feature>
<dbReference type="Gene3D" id="2.10.25.10">
    <property type="entry name" value="Laminin"/>
    <property type="match status" value="14"/>
</dbReference>
<evidence type="ECO:0000259" key="13">
    <source>
        <dbReference type="PROSITE" id="PS51117"/>
    </source>
</evidence>
<feature type="disulfide bond" evidence="10">
    <location>
        <begin position="1428"/>
        <end position="1440"/>
    </location>
</feature>
<feature type="domain" description="Laminin EGF-like" evidence="12">
    <location>
        <begin position="1428"/>
        <end position="1473"/>
    </location>
</feature>
<keyword evidence="9 10" id="KW-0424">Laminin EGF-like domain</keyword>
<feature type="disulfide bond" evidence="10">
    <location>
        <begin position="602"/>
        <end position="611"/>
    </location>
</feature>
<gene>
    <name evidence="14" type="ORF">niasHT_011187</name>
</gene>
<dbReference type="SUPFAM" id="SSF57196">
    <property type="entry name" value="EGF/Laminin"/>
    <property type="match status" value="14"/>
</dbReference>
<dbReference type="InterPro" id="IPR050440">
    <property type="entry name" value="Laminin/Netrin_ECM"/>
</dbReference>
<dbReference type="FunFam" id="2.10.25.10:FF:000034">
    <property type="entry name" value="Laminin subunit alpha 3"/>
    <property type="match status" value="1"/>
</dbReference>
<feature type="disulfide bond" evidence="10">
    <location>
        <begin position="535"/>
        <end position="547"/>
    </location>
</feature>
<dbReference type="SMART" id="SM00180">
    <property type="entry name" value="EGF_Lam"/>
    <property type="match status" value="15"/>
</dbReference>
<keyword evidence="3" id="KW-0272">Extracellular matrix</keyword>
<evidence type="ECO:0000256" key="2">
    <source>
        <dbReference type="ARBA" id="ARBA00022525"/>
    </source>
</evidence>
<comment type="caution">
    <text evidence="10">Lacks conserved residue(s) required for the propagation of feature annotation.</text>
</comment>
<dbReference type="FunFam" id="2.10.25.10:FF:000388">
    <property type="entry name" value="Laminin subunit alpha"/>
    <property type="match status" value="1"/>
</dbReference>
<dbReference type="PANTHER" id="PTHR10574:SF406">
    <property type="entry name" value="LAMININ SUBUNIT ALPHA 5"/>
    <property type="match status" value="1"/>
</dbReference>
<name>A0ABD2KVP4_9BILA</name>
<feature type="disulfide bond" evidence="10">
    <location>
        <begin position="583"/>
        <end position="600"/>
    </location>
</feature>
<feature type="domain" description="Laminin EGF-like" evidence="12">
    <location>
        <begin position="627"/>
        <end position="672"/>
    </location>
</feature>
<dbReference type="CDD" id="cd00055">
    <property type="entry name" value="EGF_Lam"/>
    <property type="match status" value="15"/>
</dbReference>
<feature type="disulfide bond" evidence="10">
    <location>
        <begin position="1567"/>
        <end position="1579"/>
    </location>
</feature>
<evidence type="ECO:0000256" key="1">
    <source>
        <dbReference type="ARBA" id="ARBA00004302"/>
    </source>
</evidence>
<keyword evidence="5" id="KW-0677">Repeat</keyword>
<feature type="disulfide bond" evidence="10">
    <location>
        <begin position="796"/>
        <end position="805"/>
    </location>
</feature>
<dbReference type="FunFam" id="2.10.25.10:FF:000082">
    <property type="entry name" value="Laminin subunit alpha 1"/>
    <property type="match status" value="1"/>
</dbReference>
<dbReference type="SMART" id="SM00136">
    <property type="entry name" value="LamNT"/>
    <property type="match status" value="1"/>
</dbReference>
<feature type="domain" description="Laminin EGF-like" evidence="12">
    <location>
        <begin position="1519"/>
        <end position="1566"/>
    </location>
</feature>
<keyword evidence="2" id="KW-0964">Secreted</keyword>
<feature type="disulfide bond" evidence="10">
    <location>
        <begin position="1430"/>
        <end position="1447"/>
    </location>
</feature>
<feature type="disulfide bond" evidence="10">
    <location>
        <begin position="648"/>
        <end position="657"/>
    </location>
</feature>
<dbReference type="GO" id="GO:0005604">
    <property type="term" value="C:basement membrane"/>
    <property type="evidence" value="ECO:0007669"/>
    <property type="project" value="UniProtKB-SubCell"/>
</dbReference>
<accession>A0ABD2KVP4</accession>
<feature type="disulfide bond" evidence="10">
    <location>
        <begin position="581"/>
        <end position="593"/>
    </location>
</feature>
<dbReference type="FunFam" id="2.10.25.10:FF:000083">
    <property type="entry name" value="Laminin subunit alpha"/>
    <property type="match status" value="1"/>
</dbReference>
<feature type="domain" description="Laminin N-terminal" evidence="13">
    <location>
        <begin position="31"/>
        <end position="311"/>
    </location>
</feature>
<dbReference type="Pfam" id="PF00053">
    <property type="entry name" value="EGF_laminin"/>
    <property type="match status" value="14"/>
</dbReference>
<evidence type="ECO:0000256" key="6">
    <source>
        <dbReference type="ARBA" id="ARBA00022869"/>
    </source>
</evidence>
<dbReference type="FunFam" id="2.10.25.10:FF:000011">
    <property type="entry name" value="Cadherin EGF LAG seven-pass G-type receptor"/>
    <property type="match status" value="1"/>
</dbReference>
<reference evidence="14 15" key="1">
    <citation type="submission" date="2024-10" db="EMBL/GenBank/DDBJ databases">
        <authorList>
            <person name="Kim D."/>
        </authorList>
    </citation>
    <scope>NUCLEOTIDE SEQUENCE [LARGE SCALE GENOMIC DNA]</scope>
    <source>
        <strain evidence="14">BH-2024</strain>
    </source>
</reference>